<proteinExistence type="predicted"/>
<evidence type="ECO:0000313" key="1">
    <source>
        <dbReference type="EMBL" id="MFB9645086.1"/>
    </source>
</evidence>
<comment type="caution">
    <text evidence="1">The sequence shown here is derived from an EMBL/GenBank/DDBJ whole genome shotgun (WGS) entry which is preliminary data.</text>
</comment>
<keyword evidence="2" id="KW-1185">Reference proteome</keyword>
<protein>
    <submittedName>
        <fullName evidence="1">Uncharacterized protein</fullName>
    </submittedName>
</protein>
<evidence type="ECO:0000313" key="2">
    <source>
        <dbReference type="Proteomes" id="UP001589611"/>
    </source>
</evidence>
<dbReference type="EMBL" id="JBHMBE010000002">
    <property type="protein sequence ID" value="MFB9645086.1"/>
    <property type="molecule type" value="Genomic_DNA"/>
</dbReference>
<dbReference type="RefSeq" id="WP_344713964.1">
    <property type="nucleotide sequence ID" value="NZ_BAAAWH010000001.1"/>
</dbReference>
<name>A0ABV5SXK3_9MICO</name>
<reference evidence="1 2" key="1">
    <citation type="submission" date="2024-09" db="EMBL/GenBank/DDBJ databases">
        <authorList>
            <person name="Sun Q."/>
            <person name="Mori K."/>
        </authorList>
    </citation>
    <scope>NUCLEOTIDE SEQUENCE [LARGE SCALE GENOMIC DNA]</scope>
    <source>
        <strain evidence="1 2">JCM 1342</strain>
    </source>
</reference>
<sequence>MADVKQVAGRLIYAAADQDMGQVLDALRGFAPCGNVALILALADTAAAALEELHGEDWRDALNMAMLAASVEEVDGGAAELGR</sequence>
<accession>A0ABV5SXK3</accession>
<gene>
    <name evidence="1" type="ORF">ACFFPJ_04670</name>
</gene>
<organism evidence="1 2">
    <name type="scientific">Microbacterium terregens</name>
    <dbReference type="NCBI Taxonomy" id="69363"/>
    <lineage>
        <taxon>Bacteria</taxon>
        <taxon>Bacillati</taxon>
        <taxon>Actinomycetota</taxon>
        <taxon>Actinomycetes</taxon>
        <taxon>Micrococcales</taxon>
        <taxon>Microbacteriaceae</taxon>
        <taxon>Microbacterium</taxon>
    </lineage>
</organism>
<dbReference type="Proteomes" id="UP001589611">
    <property type="component" value="Unassembled WGS sequence"/>
</dbReference>